<dbReference type="GO" id="GO:0042147">
    <property type="term" value="P:retrograde transport, endosome to Golgi"/>
    <property type="evidence" value="ECO:0007669"/>
    <property type="project" value="TreeGrafter"/>
</dbReference>
<evidence type="ECO:0000256" key="6">
    <source>
        <dbReference type="SAM" id="MobiDB-lite"/>
    </source>
</evidence>
<feature type="transmembrane region" description="Helical" evidence="7">
    <location>
        <begin position="294"/>
        <end position="310"/>
    </location>
</feature>
<evidence type="ECO:0000256" key="7">
    <source>
        <dbReference type="SAM" id="Phobius"/>
    </source>
</evidence>
<evidence type="ECO:0000256" key="1">
    <source>
        <dbReference type="ARBA" id="ARBA00004141"/>
    </source>
</evidence>
<dbReference type="EMBL" id="CAJFCW020000003">
    <property type="protein sequence ID" value="CAG9101843.1"/>
    <property type="molecule type" value="Genomic_DNA"/>
</dbReference>
<accession>A0A811KEP6</accession>
<proteinExistence type="predicted"/>
<dbReference type="GO" id="GO:0005829">
    <property type="term" value="C:cytosol"/>
    <property type="evidence" value="ECO:0007669"/>
    <property type="project" value="GOC"/>
</dbReference>
<feature type="transmembrane region" description="Helical" evidence="7">
    <location>
        <begin position="322"/>
        <end position="342"/>
    </location>
</feature>
<reference evidence="9" key="1">
    <citation type="submission" date="2020-09" db="EMBL/GenBank/DDBJ databases">
        <authorList>
            <person name="Kikuchi T."/>
        </authorList>
    </citation>
    <scope>NUCLEOTIDE SEQUENCE</scope>
    <source>
        <strain evidence="9">SH1</strain>
    </source>
</reference>
<dbReference type="Proteomes" id="UP000614601">
    <property type="component" value="Unassembled WGS sequence"/>
</dbReference>
<dbReference type="AlphaFoldDB" id="A0A811KEP6"/>
<feature type="transmembrane region" description="Helical" evidence="7">
    <location>
        <begin position="248"/>
        <end position="266"/>
    </location>
</feature>
<feature type="transmembrane region" description="Helical" evidence="7">
    <location>
        <begin position="434"/>
        <end position="451"/>
    </location>
</feature>
<gene>
    <name evidence="9" type="ORF">BOKJ2_LOCUS5357</name>
</gene>
<feature type="compositionally biased region" description="Basic and acidic residues" evidence="6">
    <location>
        <begin position="538"/>
        <end position="549"/>
    </location>
</feature>
<keyword evidence="3" id="KW-0732">Signal</keyword>
<dbReference type="OrthoDB" id="19932at2759"/>
<evidence type="ECO:0000256" key="5">
    <source>
        <dbReference type="ARBA" id="ARBA00023136"/>
    </source>
</evidence>
<dbReference type="Proteomes" id="UP000783686">
    <property type="component" value="Unassembled WGS sequence"/>
</dbReference>
<feature type="transmembrane region" description="Helical" evidence="7">
    <location>
        <begin position="354"/>
        <end position="374"/>
    </location>
</feature>
<evidence type="ECO:0000256" key="2">
    <source>
        <dbReference type="ARBA" id="ARBA00022692"/>
    </source>
</evidence>
<dbReference type="InterPro" id="IPR009637">
    <property type="entry name" value="GPR107/GPR108-like"/>
</dbReference>
<comment type="caution">
    <text evidence="9">The sequence shown here is derived from an EMBL/GenBank/DDBJ whole genome shotgun (WGS) entry which is preliminary data.</text>
</comment>
<dbReference type="PANTHER" id="PTHR21229:SF1">
    <property type="entry name" value="GH17801P"/>
    <property type="match status" value="1"/>
</dbReference>
<feature type="region of interest" description="Disordered" evidence="6">
    <location>
        <begin position="530"/>
        <end position="549"/>
    </location>
</feature>
<keyword evidence="10" id="KW-1185">Reference proteome</keyword>
<name>A0A811KEP6_9BILA</name>
<protein>
    <recommendedName>
        <fullName evidence="8">GOST seven transmembrane domain-containing protein</fullName>
    </recommendedName>
</protein>
<evidence type="ECO:0000256" key="4">
    <source>
        <dbReference type="ARBA" id="ARBA00022989"/>
    </source>
</evidence>
<feature type="transmembrane region" description="Helical" evidence="7">
    <location>
        <begin position="395"/>
        <end position="414"/>
    </location>
</feature>
<dbReference type="GO" id="GO:0016020">
    <property type="term" value="C:membrane"/>
    <property type="evidence" value="ECO:0007669"/>
    <property type="project" value="UniProtKB-SubCell"/>
</dbReference>
<dbReference type="PANTHER" id="PTHR21229">
    <property type="entry name" value="LUNG SEVEN TRANSMEMBRANE RECEPTOR"/>
    <property type="match status" value="1"/>
</dbReference>
<dbReference type="InterPro" id="IPR053937">
    <property type="entry name" value="GOST_TM"/>
</dbReference>
<evidence type="ECO:0000256" key="3">
    <source>
        <dbReference type="ARBA" id="ARBA00022729"/>
    </source>
</evidence>
<organism evidence="9 10">
    <name type="scientific">Bursaphelenchus okinawaensis</name>
    <dbReference type="NCBI Taxonomy" id="465554"/>
    <lineage>
        <taxon>Eukaryota</taxon>
        <taxon>Metazoa</taxon>
        <taxon>Ecdysozoa</taxon>
        <taxon>Nematoda</taxon>
        <taxon>Chromadorea</taxon>
        <taxon>Rhabditida</taxon>
        <taxon>Tylenchina</taxon>
        <taxon>Tylenchomorpha</taxon>
        <taxon>Aphelenchoidea</taxon>
        <taxon>Aphelenchoididae</taxon>
        <taxon>Bursaphelenchus</taxon>
    </lineage>
</organism>
<comment type="subcellular location">
    <subcellularLocation>
        <location evidence="1">Membrane</location>
        <topology evidence="1">Multi-pass membrane protein</topology>
    </subcellularLocation>
</comment>
<evidence type="ECO:0000259" key="8">
    <source>
        <dbReference type="Pfam" id="PF06814"/>
    </source>
</evidence>
<keyword evidence="2 7" id="KW-0812">Transmembrane</keyword>
<keyword evidence="4 7" id="KW-1133">Transmembrane helix</keyword>
<feature type="domain" description="GOST seven transmembrane" evidence="8">
    <location>
        <begin position="213"/>
        <end position="458"/>
    </location>
</feature>
<keyword evidence="5 7" id="KW-0472">Membrane</keyword>
<dbReference type="GO" id="GO:0005794">
    <property type="term" value="C:Golgi apparatus"/>
    <property type="evidence" value="ECO:0007669"/>
    <property type="project" value="TreeGrafter"/>
</dbReference>
<dbReference type="Pfam" id="PF06814">
    <property type="entry name" value="GOST_TM"/>
    <property type="match status" value="1"/>
</dbReference>
<feature type="transmembrane region" description="Helical" evidence="7">
    <location>
        <begin position="217"/>
        <end position="236"/>
    </location>
</feature>
<sequence>MKETVELQANAQEYVGFLQSALKNSEVEIRVRCQKEEDVDFTLTYVIRSSPCAKEFFVDRSRFNIVTNLLSEYFNNGESVADGYTYKQFYYYKSKEFKYNCKTLNGADEALEETSVHPMIFKDLSKKVNLNSTIRKTKRSVYPGLNGETIDGGAKKSLTSWHPAQQLPVDAAYLLIVRVQTLSQEKDLTAKPKIEVEAQWRGPHGFLSAIDYPLLSFYEFMIWFYLILAVIWFVVCCRHYKDLLRIQYCIGVVIVIGLLEKTLFYAEYSNMNAYGQSKEGLIEAAELMSCFKRTVAHVLVIIVSVGYGVVKPRLGSTMNQVVLTGGAYFILCSIEGLTRVSMRTTESMKEKQVAKVPLAFLEVAIAWWVFSSLVNTMRALRVRRNEVKLSLYRQFTNVLALAMGFAVIFMLWSLYIHIVQHCMEDWKELWVDTAFWHVFFCVILVMIMVLWRPSQNNQRYAFTPLLDNSEDENDDADDDVLFTNTQNGLFEEVKMRNVKDNKSDENKKKSNVADELDWIEKNIPTSLAEALIDDDEEREKRELEASKML</sequence>
<dbReference type="EMBL" id="CAJFDH010000003">
    <property type="protein sequence ID" value="CAD5213967.1"/>
    <property type="molecule type" value="Genomic_DNA"/>
</dbReference>
<evidence type="ECO:0000313" key="10">
    <source>
        <dbReference type="Proteomes" id="UP000614601"/>
    </source>
</evidence>
<evidence type="ECO:0000313" key="9">
    <source>
        <dbReference type="EMBL" id="CAD5213967.1"/>
    </source>
</evidence>